<dbReference type="RefSeq" id="XP_062795008.1">
    <property type="nucleotide sequence ID" value="XM_062938957.1"/>
</dbReference>
<feature type="compositionally biased region" description="Acidic residues" evidence="2">
    <location>
        <begin position="214"/>
        <end position="235"/>
    </location>
</feature>
<proteinExistence type="predicted"/>
<accession>A0ABZ1D869</accession>
<reference evidence="3 4" key="1">
    <citation type="submission" date="2024-01" db="EMBL/GenBank/DDBJ databases">
        <title>Comparative genomics of Cryptococcus and Kwoniella reveals pathogenesis evolution and contrasting modes of karyotype evolution via chromosome fusion or intercentromeric recombination.</title>
        <authorList>
            <person name="Coelho M.A."/>
            <person name="David-Palma M."/>
            <person name="Shea T."/>
            <person name="Bowers K."/>
            <person name="McGinley-Smith S."/>
            <person name="Mohammad A.W."/>
            <person name="Gnirke A."/>
            <person name="Yurkov A.M."/>
            <person name="Nowrousian M."/>
            <person name="Sun S."/>
            <person name="Cuomo C.A."/>
            <person name="Heitman J."/>
        </authorList>
    </citation>
    <scope>NUCLEOTIDE SEQUENCE [LARGE SCALE GENOMIC DNA]</scope>
    <source>
        <strain evidence="3">CBS 11374</strain>
    </source>
</reference>
<evidence type="ECO:0000256" key="1">
    <source>
        <dbReference type="SAM" id="Coils"/>
    </source>
</evidence>
<evidence type="ECO:0000313" key="3">
    <source>
        <dbReference type="EMBL" id="WRT70269.1"/>
    </source>
</evidence>
<dbReference type="EMBL" id="CP141890">
    <property type="protein sequence ID" value="WRT70269.1"/>
    <property type="molecule type" value="Genomic_DNA"/>
</dbReference>
<dbReference type="Proteomes" id="UP001329825">
    <property type="component" value="Chromosome 10"/>
</dbReference>
<protein>
    <recommendedName>
        <fullName evidence="5">Shugoshin C-terminal domain-containing protein</fullName>
    </recommendedName>
</protein>
<evidence type="ECO:0000313" key="4">
    <source>
        <dbReference type="Proteomes" id="UP001329825"/>
    </source>
</evidence>
<organism evidence="3 4">
    <name type="scientific">Kwoniella shivajii</name>
    <dbReference type="NCBI Taxonomy" id="564305"/>
    <lineage>
        <taxon>Eukaryota</taxon>
        <taxon>Fungi</taxon>
        <taxon>Dikarya</taxon>
        <taxon>Basidiomycota</taxon>
        <taxon>Agaricomycotina</taxon>
        <taxon>Tremellomycetes</taxon>
        <taxon>Tremellales</taxon>
        <taxon>Cryptococcaceae</taxon>
        <taxon>Kwoniella</taxon>
    </lineage>
</organism>
<feature type="compositionally biased region" description="Low complexity" evidence="2">
    <location>
        <begin position="255"/>
        <end position="269"/>
    </location>
</feature>
<gene>
    <name evidence="3" type="ORF">IL334_007264</name>
</gene>
<sequence>MSRQSIASLESQLSSANHELELATFLNKGILQTNTEYKLRIAELEAENLILRKAESRLSRTEDKLEKSERDLEKVLSEKIDHENEKDGLIKEKNRLKKEKEDWEHKYWSLIGKIEGLYEDVPKFPQLNENDKMKRKRNGLIGGSVNKSSTKEESVTPITKTRPPASGSKRRSLPHPSIHEPSAQPIASTSKISLSPVRPPTRAQSKKRRRVEDSDSDSDDQGFNEEASIDGEESGDPLSGSYSHNSQITPPQPRSTPRSRPASTTISTSKQKRASGNANTNANVKSRESGKQPAIVFTVKDEPLSPGGGGSDSDSDPLAMV</sequence>
<keyword evidence="4" id="KW-1185">Reference proteome</keyword>
<keyword evidence="1" id="KW-0175">Coiled coil</keyword>
<dbReference type="GeneID" id="87959394"/>
<feature type="region of interest" description="Disordered" evidence="2">
    <location>
        <begin position="129"/>
        <end position="321"/>
    </location>
</feature>
<name>A0ABZ1D869_9TREE</name>
<evidence type="ECO:0008006" key="5">
    <source>
        <dbReference type="Google" id="ProtNLM"/>
    </source>
</evidence>
<feature type="compositionally biased region" description="Polar residues" evidence="2">
    <location>
        <begin position="274"/>
        <end position="284"/>
    </location>
</feature>
<feature type="coiled-coil region" evidence="1">
    <location>
        <begin position="27"/>
        <end position="106"/>
    </location>
</feature>
<evidence type="ECO:0000256" key="2">
    <source>
        <dbReference type="SAM" id="MobiDB-lite"/>
    </source>
</evidence>